<reference evidence="2" key="1">
    <citation type="submission" date="2022-01" db="EMBL/GenBank/DDBJ databases">
        <title>Microbacterium eymi and Microbacterium rhizovicinus sp. nov., isolated from the rhizospheric soil of Elymus tsukushiensis, a plant native to the Dokdo Islands, Republic of Korea.</title>
        <authorList>
            <person name="Hwang Y.J."/>
        </authorList>
    </citation>
    <scope>NUCLEOTIDE SEQUENCE</scope>
    <source>
        <strain evidence="2">KUDC0405</strain>
    </source>
</reference>
<feature type="compositionally biased region" description="Low complexity" evidence="1">
    <location>
        <begin position="18"/>
        <end position="32"/>
    </location>
</feature>
<dbReference type="Proteomes" id="UP001054811">
    <property type="component" value="Chromosome"/>
</dbReference>
<dbReference type="NCBIfam" id="NF038114">
    <property type="entry name" value="rightmost"/>
    <property type="match status" value="1"/>
</dbReference>
<organism evidence="2 3">
    <name type="scientific">Microbacterium elymi</name>
    <dbReference type="NCBI Taxonomy" id="2909587"/>
    <lineage>
        <taxon>Bacteria</taxon>
        <taxon>Bacillati</taxon>
        <taxon>Actinomycetota</taxon>
        <taxon>Actinomycetes</taxon>
        <taxon>Micrococcales</taxon>
        <taxon>Microbacteriaceae</taxon>
        <taxon>Microbacterium</taxon>
    </lineage>
</organism>
<accession>A0ABY5NLU4</accession>
<feature type="region of interest" description="Disordered" evidence="1">
    <location>
        <begin position="1"/>
        <end position="32"/>
    </location>
</feature>
<dbReference type="EMBL" id="CP091139">
    <property type="protein sequence ID" value="UUT36084.1"/>
    <property type="molecule type" value="Genomic_DNA"/>
</dbReference>
<evidence type="ECO:0000313" key="2">
    <source>
        <dbReference type="EMBL" id="UUT36084.1"/>
    </source>
</evidence>
<keyword evidence="3" id="KW-1185">Reference proteome</keyword>
<sequence>MRPAERPSRTRRAGNRNGTVVLGTGGSATSTATDAQTADRFWKLTRVDITAPVVTVTCPTEAVQLGATAAASWRATDEANGSGLATPAEGSIGLDTSSVGAKTVTVPAGTATDAAGNSSAAVSCGYAVVYDWSGFAQPVDSGDVVNSVKAGSAVPIKFTLNGDQGTDILAAGSPTVQFGTCAPSATVDEIEQTVTAGASGLKYDADADQYVYVWKTDKSWAGRCATFSLEAG</sequence>
<name>A0ABY5NLU4_9MICO</name>
<proteinExistence type="predicted"/>
<evidence type="ECO:0000256" key="1">
    <source>
        <dbReference type="SAM" id="MobiDB-lite"/>
    </source>
</evidence>
<dbReference type="RefSeq" id="WP_259612732.1">
    <property type="nucleotide sequence ID" value="NZ_CP091139.2"/>
</dbReference>
<gene>
    <name evidence="2" type="ORF">L2X98_23705</name>
</gene>
<protein>
    <submittedName>
        <fullName evidence="2">PxKF domain-containing protein</fullName>
    </submittedName>
</protein>
<evidence type="ECO:0000313" key="3">
    <source>
        <dbReference type="Proteomes" id="UP001054811"/>
    </source>
</evidence>